<dbReference type="CDD" id="cd01335">
    <property type="entry name" value="Radical_SAM"/>
    <property type="match status" value="1"/>
</dbReference>
<evidence type="ECO:0000256" key="5">
    <source>
        <dbReference type="ARBA" id="ARBA00023004"/>
    </source>
</evidence>
<dbReference type="SMART" id="SM00729">
    <property type="entry name" value="Elp3"/>
    <property type="match status" value="1"/>
</dbReference>
<dbReference type="SFLD" id="SFLDG01067">
    <property type="entry name" value="SPASM/twitch_domain_containing"/>
    <property type="match status" value="1"/>
</dbReference>
<dbReference type="PANTHER" id="PTHR11228">
    <property type="entry name" value="RADICAL SAM DOMAIN PROTEIN"/>
    <property type="match status" value="1"/>
</dbReference>
<accession>A0A2R4W0S1</accession>
<dbReference type="EMBL" id="CP020921">
    <property type="protein sequence ID" value="AWB10290.1"/>
    <property type="molecule type" value="Genomic_DNA"/>
</dbReference>
<reference evidence="8 9" key="1">
    <citation type="submission" date="2017-04" db="EMBL/GenBank/DDBJ databases">
        <title>Genomic insights into metabolism of Thermodesulfobium acidiphilum.</title>
        <authorList>
            <person name="Toshchakov S.V."/>
            <person name="Frolov E.N."/>
            <person name="Kublanov I.V."/>
            <person name="Samarov N.I."/>
            <person name="Novikov A."/>
            <person name="Lebedinsky A.V."/>
            <person name="Bonch-Osmolovskaya E.A."/>
            <person name="Chernyh N.A."/>
        </authorList>
    </citation>
    <scope>NUCLEOTIDE SEQUENCE [LARGE SCALE GENOMIC DNA]</scope>
    <source>
        <strain evidence="8 9">3127-1</strain>
    </source>
</reference>
<dbReference type="InterPro" id="IPR034391">
    <property type="entry name" value="AdoMet-like_SPASM_containing"/>
</dbReference>
<dbReference type="InterPro" id="IPR013785">
    <property type="entry name" value="Aldolase_TIM"/>
</dbReference>
<protein>
    <submittedName>
        <fullName evidence="8">Radical SAM superfamily enzyme, MoaA/NifB/PqqE/SkfB family</fullName>
    </submittedName>
</protein>
<gene>
    <name evidence="8" type="ORF">TDSAC_0936</name>
</gene>
<dbReference type="InterPro" id="IPR050377">
    <property type="entry name" value="Radical_SAM_PqqE_MftC-like"/>
</dbReference>
<evidence type="ECO:0000256" key="2">
    <source>
        <dbReference type="ARBA" id="ARBA00022485"/>
    </source>
</evidence>
<keyword evidence="2" id="KW-0004">4Fe-4S</keyword>
<evidence type="ECO:0000256" key="4">
    <source>
        <dbReference type="ARBA" id="ARBA00022723"/>
    </source>
</evidence>
<evidence type="ECO:0000313" key="8">
    <source>
        <dbReference type="EMBL" id="AWB10290.1"/>
    </source>
</evidence>
<organism evidence="8 9">
    <name type="scientific">Thermodesulfobium acidiphilum</name>
    <dbReference type="NCBI Taxonomy" id="1794699"/>
    <lineage>
        <taxon>Bacteria</taxon>
        <taxon>Pseudomonadati</taxon>
        <taxon>Thermodesulfobiota</taxon>
        <taxon>Thermodesulfobiia</taxon>
        <taxon>Thermodesulfobiales</taxon>
        <taxon>Thermodesulfobiaceae</taxon>
        <taxon>Thermodesulfobium</taxon>
    </lineage>
</organism>
<keyword evidence="6" id="KW-0411">Iron-sulfur</keyword>
<comment type="cofactor">
    <cofactor evidence="1">
        <name>[4Fe-4S] cluster</name>
        <dbReference type="ChEBI" id="CHEBI:49883"/>
    </cofactor>
</comment>
<evidence type="ECO:0000256" key="3">
    <source>
        <dbReference type="ARBA" id="ARBA00022691"/>
    </source>
</evidence>
<dbReference type="GO" id="GO:0046872">
    <property type="term" value="F:metal ion binding"/>
    <property type="evidence" value="ECO:0007669"/>
    <property type="project" value="UniProtKB-KW"/>
</dbReference>
<dbReference type="SFLD" id="SFLDG01387">
    <property type="entry name" value="BtrN-like_SPASM_domain_contain"/>
    <property type="match status" value="1"/>
</dbReference>
<keyword evidence="3" id="KW-0949">S-adenosyl-L-methionine</keyword>
<sequence>MENKIWDWIQVEVTSFCNASCNYCPHTVYKENWINRHFEMETFKKLIPHLNKTKLVYLQGWGEPFLNPKLFDMIEIAKKSGCRVGTTSNANLIDKGLSEKIVDSELDNISFSLAGVDKNNDLYRKGTSIERVLSAINEINKVKKKLKSNLPVINIAYLLFPSELENIYKLTDLLKGRGINQVVISTLDFIPTSKFKNESLKFNNLNESHEFQKKIKNLIERGRDYGLEIYCNIPILTETLRTCSENPEKSLFIGSDGSASPCVFTNLPLISDSIDNKNYKKLIFGKIETDDLTEIWNSKKYKDFRSSFKEGLYNMPCKCCLKRHIFSIETTFDLNFVSLPIS</sequence>
<evidence type="ECO:0000259" key="7">
    <source>
        <dbReference type="PROSITE" id="PS51918"/>
    </source>
</evidence>
<dbReference type="Proteomes" id="UP000244792">
    <property type="component" value="Chromosome"/>
</dbReference>
<dbReference type="SUPFAM" id="SSF102114">
    <property type="entry name" value="Radical SAM enzymes"/>
    <property type="match status" value="1"/>
</dbReference>
<feature type="domain" description="Radical SAM core" evidence="7">
    <location>
        <begin position="1"/>
        <end position="232"/>
    </location>
</feature>
<dbReference type="Pfam" id="PF04055">
    <property type="entry name" value="Radical_SAM"/>
    <property type="match status" value="1"/>
</dbReference>
<proteinExistence type="predicted"/>
<dbReference type="KEGG" id="taci:TDSAC_0936"/>
<evidence type="ECO:0000313" key="9">
    <source>
        <dbReference type="Proteomes" id="UP000244792"/>
    </source>
</evidence>
<keyword evidence="4" id="KW-0479">Metal-binding</keyword>
<dbReference type="RefSeq" id="WP_108309103.1">
    <property type="nucleotide sequence ID" value="NZ_CP020921.1"/>
</dbReference>
<dbReference type="Pfam" id="PF13186">
    <property type="entry name" value="SPASM"/>
    <property type="match status" value="1"/>
</dbReference>
<dbReference type="AlphaFoldDB" id="A0A2R4W0S1"/>
<keyword evidence="5" id="KW-0408">Iron</keyword>
<dbReference type="PROSITE" id="PS51918">
    <property type="entry name" value="RADICAL_SAM"/>
    <property type="match status" value="1"/>
</dbReference>
<dbReference type="GO" id="GO:0003824">
    <property type="term" value="F:catalytic activity"/>
    <property type="evidence" value="ECO:0007669"/>
    <property type="project" value="InterPro"/>
</dbReference>
<dbReference type="SFLD" id="SFLDS00029">
    <property type="entry name" value="Radical_SAM"/>
    <property type="match status" value="1"/>
</dbReference>
<dbReference type="InterPro" id="IPR023885">
    <property type="entry name" value="4Fe4S-binding_SPASM_dom"/>
</dbReference>
<evidence type="ECO:0000256" key="6">
    <source>
        <dbReference type="ARBA" id="ARBA00023014"/>
    </source>
</evidence>
<dbReference type="InterPro" id="IPR007197">
    <property type="entry name" value="rSAM"/>
</dbReference>
<dbReference type="GO" id="GO:0051536">
    <property type="term" value="F:iron-sulfur cluster binding"/>
    <property type="evidence" value="ECO:0007669"/>
    <property type="project" value="UniProtKB-KW"/>
</dbReference>
<dbReference type="Gene3D" id="3.20.20.70">
    <property type="entry name" value="Aldolase class I"/>
    <property type="match status" value="1"/>
</dbReference>
<evidence type="ECO:0000256" key="1">
    <source>
        <dbReference type="ARBA" id="ARBA00001966"/>
    </source>
</evidence>
<dbReference type="InterPro" id="IPR006638">
    <property type="entry name" value="Elp3/MiaA/NifB-like_rSAM"/>
</dbReference>
<name>A0A2R4W0S1_THEAF</name>
<dbReference type="InterPro" id="IPR058240">
    <property type="entry name" value="rSAM_sf"/>
</dbReference>
<keyword evidence="9" id="KW-1185">Reference proteome</keyword>
<dbReference type="OrthoDB" id="9810775at2"/>
<dbReference type="PANTHER" id="PTHR11228:SF7">
    <property type="entry name" value="PQQA PEPTIDE CYCLASE"/>
    <property type="match status" value="1"/>
</dbReference>